<evidence type="ECO:0000256" key="1">
    <source>
        <dbReference type="ARBA" id="ARBA00023015"/>
    </source>
</evidence>
<dbReference type="GO" id="GO:0003700">
    <property type="term" value="F:DNA-binding transcription factor activity"/>
    <property type="evidence" value="ECO:0007669"/>
    <property type="project" value="InterPro"/>
</dbReference>
<keyword evidence="2" id="KW-0238">DNA-binding</keyword>
<keyword evidence="3" id="KW-0804">Transcription</keyword>
<dbReference type="SUPFAM" id="SSF46689">
    <property type="entry name" value="Homeodomain-like"/>
    <property type="match status" value="2"/>
</dbReference>
<evidence type="ECO:0000313" key="5">
    <source>
        <dbReference type="EMBL" id="GEK18818.1"/>
    </source>
</evidence>
<dbReference type="SMART" id="SM00342">
    <property type="entry name" value="HTH_ARAC"/>
    <property type="match status" value="1"/>
</dbReference>
<dbReference type="InterPro" id="IPR009057">
    <property type="entry name" value="Homeodomain-like_sf"/>
</dbReference>
<dbReference type="SUPFAM" id="SSF52317">
    <property type="entry name" value="Class I glutamine amidotransferase-like"/>
    <property type="match status" value="1"/>
</dbReference>
<comment type="caution">
    <text evidence="5">The sequence shown here is derived from an EMBL/GenBank/DDBJ whole genome shotgun (WGS) entry which is preliminary data.</text>
</comment>
<gene>
    <name evidence="5" type="ORF">CPE01_25510</name>
</gene>
<dbReference type="Proteomes" id="UP000321386">
    <property type="component" value="Unassembled WGS sequence"/>
</dbReference>
<dbReference type="InterPro" id="IPR018062">
    <property type="entry name" value="HTH_AraC-typ_CS"/>
</dbReference>
<dbReference type="InterPro" id="IPR052158">
    <property type="entry name" value="INH-QAR"/>
</dbReference>
<feature type="domain" description="HTH araC/xylS-type" evidence="4">
    <location>
        <begin position="232"/>
        <end position="330"/>
    </location>
</feature>
<evidence type="ECO:0000313" key="6">
    <source>
        <dbReference type="Proteomes" id="UP000321386"/>
    </source>
</evidence>
<dbReference type="RefSeq" id="WP_146807210.1">
    <property type="nucleotide sequence ID" value="NZ_BJUA01000013.1"/>
</dbReference>
<dbReference type="PANTHER" id="PTHR43130:SF3">
    <property type="entry name" value="HTH-TYPE TRANSCRIPTIONAL REGULATOR RV1931C"/>
    <property type="match status" value="1"/>
</dbReference>
<keyword evidence="6" id="KW-1185">Reference proteome</keyword>
<organism evidence="5 6">
    <name type="scientific">Cellulomonas persica</name>
    <dbReference type="NCBI Taxonomy" id="76861"/>
    <lineage>
        <taxon>Bacteria</taxon>
        <taxon>Bacillati</taxon>
        <taxon>Actinomycetota</taxon>
        <taxon>Actinomycetes</taxon>
        <taxon>Micrococcales</taxon>
        <taxon>Cellulomonadaceae</taxon>
        <taxon>Cellulomonas</taxon>
    </lineage>
</organism>
<dbReference type="Gene3D" id="3.40.50.880">
    <property type="match status" value="1"/>
</dbReference>
<evidence type="ECO:0000256" key="2">
    <source>
        <dbReference type="ARBA" id="ARBA00023125"/>
    </source>
</evidence>
<dbReference type="OrthoDB" id="3194870at2"/>
<dbReference type="Pfam" id="PF01965">
    <property type="entry name" value="DJ-1_PfpI"/>
    <property type="match status" value="1"/>
</dbReference>
<proteinExistence type="predicted"/>
<dbReference type="CDD" id="cd03137">
    <property type="entry name" value="GATase1_AraC_1"/>
    <property type="match status" value="1"/>
</dbReference>
<keyword evidence="1" id="KW-0805">Transcription regulation</keyword>
<sequence length="340" mass="36385">MSVSSSPTAVEDGAAPDAFVHRVAVVAFAGISPFHLAVPSAVFASGRGVAPHTGYEVVVCAEQAGRLPTAAGYDVVVEHGLDVLAQADTVVLPSWDTRREPPHALVAAVRGAHERGARIVGLCLGAYVVAASGVADGRTLATHWHAAGDLARRYPAVTVRSDILWSDLGDVVTSAGVAAALDTCLHVVRTDRGVTVADDVARALVLAPHRDGAQAQFIPAPVSRRPGADPVDRAVDWALDHLDEPLDLDTWAAQVHLARRTFTRRFRERIGLSPGQWLVQQRLARARTLLETTDLGIDEVARRAGLGSAATLRAHFAEHLRTTPRRHREMFSVRPRPPRG</sequence>
<evidence type="ECO:0000256" key="3">
    <source>
        <dbReference type="ARBA" id="ARBA00023163"/>
    </source>
</evidence>
<dbReference type="Gene3D" id="1.10.10.60">
    <property type="entry name" value="Homeodomain-like"/>
    <property type="match status" value="1"/>
</dbReference>
<dbReference type="PROSITE" id="PS00041">
    <property type="entry name" value="HTH_ARAC_FAMILY_1"/>
    <property type="match status" value="1"/>
</dbReference>
<dbReference type="AlphaFoldDB" id="A0A510UW00"/>
<name>A0A510UW00_9CELL</name>
<dbReference type="Pfam" id="PF12833">
    <property type="entry name" value="HTH_18"/>
    <property type="match status" value="1"/>
</dbReference>
<protein>
    <submittedName>
        <fullName evidence="5">AraC family transcriptional regulator</fullName>
    </submittedName>
</protein>
<dbReference type="PANTHER" id="PTHR43130">
    <property type="entry name" value="ARAC-FAMILY TRANSCRIPTIONAL REGULATOR"/>
    <property type="match status" value="1"/>
</dbReference>
<dbReference type="GO" id="GO:0043565">
    <property type="term" value="F:sequence-specific DNA binding"/>
    <property type="evidence" value="ECO:0007669"/>
    <property type="project" value="InterPro"/>
</dbReference>
<dbReference type="InterPro" id="IPR029062">
    <property type="entry name" value="Class_I_gatase-like"/>
</dbReference>
<dbReference type="InterPro" id="IPR018060">
    <property type="entry name" value="HTH_AraC"/>
</dbReference>
<dbReference type="PROSITE" id="PS01124">
    <property type="entry name" value="HTH_ARAC_FAMILY_2"/>
    <property type="match status" value="1"/>
</dbReference>
<dbReference type="EMBL" id="BJUA01000013">
    <property type="protein sequence ID" value="GEK18818.1"/>
    <property type="molecule type" value="Genomic_DNA"/>
</dbReference>
<dbReference type="InterPro" id="IPR002818">
    <property type="entry name" value="DJ-1/PfpI"/>
</dbReference>
<accession>A0A510UW00</accession>
<evidence type="ECO:0000259" key="4">
    <source>
        <dbReference type="PROSITE" id="PS01124"/>
    </source>
</evidence>
<reference evidence="5 6" key="1">
    <citation type="submission" date="2019-07" db="EMBL/GenBank/DDBJ databases">
        <title>Whole genome shotgun sequence of Cellulomonas persica NBRC 101101.</title>
        <authorList>
            <person name="Hosoyama A."/>
            <person name="Uohara A."/>
            <person name="Ohji S."/>
            <person name="Ichikawa N."/>
        </authorList>
    </citation>
    <scope>NUCLEOTIDE SEQUENCE [LARGE SCALE GENOMIC DNA]</scope>
    <source>
        <strain evidence="5 6">NBRC 101101</strain>
    </source>
</reference>